<keyword evidence="4" id="KW-0670">Pyruvate</keyword>
<feature type="domain" description="Rhodanese" evidence="3">
    <location>
        <begin position="53"/>
        <end position="170"/>
    </location>
</feature>
<keyword evidence="2" id="KW-0732">Signal</keyword>
<dbReference type="InterPro" id="IPR036873">
    <property type="entry name" value="Rhodanese-like_dom_sf"/>
</dbReference>
<keyword evidence="1" id="KW-0677">Repeat</keyword>
<dbReference type="CDD" id="cd01448">
    <property type="entry name" value="TST_Repeat_1"/>
    <property type="match status" value="1"/>
</dbReference>
<feature type="chain" id="PRO_5011671934" evidence="2">
    <location>
        <begin position="36"/>
        <end position="333"/>
    </location>
</feature>
<protein>
    <submittedName>
        <fullName evidence="4">Thiosulfate/3-mercaptopyruvate sulfurtransferase</fullName>
    </submittedName>
</protein>
<dbReference type="PANTHER" id="PTHR43855">
    <property type="entry name" value="THIOSULFATE SULFURTRANSFERASE"/>
    <property type="match status" value="1"/>
</dbReference>
<dbReference type="Proteomes" id="UP000199347">
    <property type="component" value="Unassembled WGS sequence"/>
</dbReference>
<reference evidence="4 5" key="1">
    <citation type="submission" date="2016-10" db="EMBL/GenBank/DDBJ databases">
        <authorList>
            <person name="de Groot N.N."/>
        </authorList>
    </citation>
    <scope>NUCLEOTIDE SEQUENCE [LARGE SCALE GENOMIC DNA]</scope>
    <source>
        <strain evidence="4 5">DSM 2698</strain>
    </source>
</reference>
<keyword evidence="5" id="KW-1185">Reference proteome</keyword>
<organism evidence="4 5">
    <name type="scientific">Afifella marina DSM 2698</name>
    <dbReference type="NCBI Taxonomy" id="1120955"/>
    <lineage>
        <taxon>Bacteria</taxon>
        <taxon>Pseudomonadati</taxon>
        <taxon>Pseudomonadota</taxon>
        <taxon>Alphaproteobacteria</taxon>
        <taxon>Hyphomicrobiales</taxon>
        <taxon>Afifellaceae</taxon>
        <taxon>Afifella</taxon>
    </lineage>
</organism>
<proteinExistence type="predicted"/>
<evidence type="ECO:0000256" key="2">
    <source>
        <dbReference type="SAM" id="SignalP"/>
    </source>
</evidence>
<keyword evidence="4" id="KW-0808">Transferase</keyword>
<dbReference type="AlphaFoldDB" id="A0A1G5N5L0"/>
<dbReference type="RefSeq" id="WP_170130447.1">
    <property type="nucleotide sequence ID" value="NZ_FMVW01000002.1"/>
</dbReference>
<dbReference type="PANTHER" id="PTHR43855:SF1">
    <property type="entry name" value="THIOSULFATE SULFURTRANSFERASE"/>
    <property type="match status" value="1"/>
</dbReference>
<dbReference type="SMART" id="SM00450">
    <property type="entry name" value="RHOD"/>
    <property type="match status" value="2"/>
</dbReference>
<feature type="signal peptide" evidence="2">
    <location>
        <begin position="1"/>
        <end position="35"/>
    </location>
</feature>
<dbReference type="GO" id="GO:0016740">
    <property type="term" value="F:transferase activity"/>
    <property type="evidence" value="ECO:0007669"/>
    <property type="project" value="UniProtKB-KW"/>
</dbReference>
<gene>
    <name evidence="4" type="ORF">SAMN03080610_01566</name>
</gene>
<evidence type="ECO:0000256" key="1">
    <source>
        <dbReference type="ARBA" id="ARBA00022737"/>
    </source>
</evidence>
<evidence type="ECO:0000259" key="3">
    <source>
        <dbReference type="PROSITE" id="PS50206"/>
    </source>
</evidence>
<dbReference type="STRING" id="1120955.SAMN03080610_01566"/>
<dbReference type="Pfam" id="PF00581">
    <property type="entry name" value="Rhodanese"/>
    <property type="match status" value="2"/>
</dbReference>
<dbReference type="EMBL" id="FMVW01000002">
    <property type="protein sequence ID" value="SCZ32725.1"/>
    <property type="molecule type" value="Genomic_DNA"/>
</dbReference>
<name>A0A1G5N5L0_AFIMA</name>
<dbReference type="PROSITE" id="PS50206">
    <property type="entry name" value="RHODANESE_3"/>
    <property type="match status" value="2"/>
</dbReference>
<dbReference type="InterPro" id="IPR001763">
    <property type="entry name" value="Rhodanese-like_dom"/>
</dbReference>
<evidence type="ECO:0000313" key="5">
    <source>
        <dbReference type="Proteomes" id="UP000199347"/>
    </source>
</evidence>
<feature type="domain" description="Rhodanese" evidence="3">
    <location>
        <begin position="201"/>
        <end position="316"/>
    </location>
</feature>
<evidence type="ECO:0000313" key="4">
    <source>
        <dbReference type="EMBL" id="SCZ32725.1"/>
    </source>
</evidence>
<dbReference type="Gene3D" id="3.40.250.10">
    <property type="entry name" value="Rhodanese-like domain"/>
    <property type="match status" value="2"/>
</dbReference>
<dbReference type="SUPFAM" id="SSF52821">
    <property type="entry name" value="Rhodanese/Cell cycle control phosphatase"/>
    <property type="match status" value="2"/>
</dbReference>
<sequence length="333" mass="35648">MTHHRLFGRLVPVELAAAIVLTAAACFSFVGHAHASDVPGPLVDVDWLKTNLDQPDLVVIDTRGEADGSDPYAEGHIPGAVHAPYPGGWRATRDGVPGQLPELSALEKHIGSLGISGDETVVIVPAASSSSEFSGATRIYWTLKLAGLEHLAILNGGYRVWNADPSTTLATDKPEIVAADFKAQLRPGLLVSSDDVRSHLDDGSTVLLDGRPAEQFKGKDKHPAAKRFGHLPGAVNLDQSVFFDPATGKIVPQTVAASLLPEAAAQSKAEVVSYCNTGHWASMNWFILSEVLGHNNVTLYDDSMVGWTENPDNPVESERSRLDDIKAWWNGNG</sequence>
<accession>A0A1G5N5L0</accession>
<dbReference type="PROSITE" id="PS51257">
    <property type="entry name" value="PROKAR_LIPOPROTEIN"/>
    <property type="match status" value="1"/>
</dbReference>
<dbReference type="InterPro" id="IPR051126">
    <property type="entry name" value="Thiosulfate_sulfurtransferase"/>
</dbReference>